<sequence length="78" mass="8693">MIIPFQSLPSETLNAVIEAFVLTEGTEYGLQEASLSEKIAQVKEQLVQKKAVLVYSELHQTVNILPAAQFAENQFIDE</sequence>
<protein>
    <submittedName>
        <fullName evidence="2">YheU family protein</fullName>
    </submittedName>
</protein>
<name>A0ABU3A1Y7_9GAMM</name>
<comment type="caution">
    <text evidence="2">The sequence shown here is derived from an EMBL/GenBank/DDBJ whole genome shotgun (WGS) entry which is preliminary data.</text>
</comment>
<dbReference type="InterPro" id="IPR036685">
    <property type="entry name" value="YehU-like_sf"/>
</dbReference>
<gene>
    <name evidence="2" type="ORF">RM573_10175</name>
</gene>
<comment type="similarity">
    <text evidence="1">Belongs to the UPF0270 family.</text>
</comment>
<organism evidence="2 3">
    <name type="scientific">Thalassotalea castellviae</name>
    <dbReference type="NCBI Taxonomy" id="3075612"/>
    <lineage>
        <taxon>Bacteria</taxon>
        <taxon>Pseudomonadati</taxon>
        <taxon>Pseudomonadota</taxon>
        <taxon>Gammaproteobacteria</taxon>
        <taxon>Alteromonadales</taxon>
        <taxon>Colwelliaceae</taxon>
        <taxon>Thalassotalea</taxon>
    </lineage>
</organism>
<evidence type="ECO:0000256" key="1">
    <source>
        <dbReference type="ARBA" id="ARBA00006450"/>
    </source>
</evidence>
<dbReference type="SUPFAM" id="SSF118001">
    <property type="entry name" value="YehU-like"/>
    <property type="match status" value="1"/>
</dbReference>
<dbReference type="Pfam" id="PF06794">
    <property type="entry name" value="UPF0270"/>
    <property type="match status" value="1"/>
</dbReference>
<reference evidence="2 3" key="1">
    <citation type="submission" date="2023-09" db="EMBL/GenBank/DDBJ databases">
        <authorList>
            <person name="Rey-Velasco X."/>
        </authorList>
    </citation>
    <scope>NUCLEOTIDE SEQUENCE [LARGE SCALE GENOMIC DNA]</scope>
    <source>
        <strain evidence="2 3">W431</strain>
    </source>
</reference>
<accession>A0ABU3A1Y7</accession>
<evidence type="ECO:0000313" key="2">
    <source>
        <dbReference type="EMBL" id="MDT0603960.1"/>
    </source>
</evidence>
<dbReference type="PIRSF" id="PIRSF006169">
    <property type="entry name" value="UCP006169"/>
    <property type="match status" value="1"/>
</dbReference>
<dbReference type="Gene3D" id="1.10.10.610">
    <property type="entry name" value="YehU-like"/>
    <property type="match status" value="1"/>
</dbReference>
<proteinExistence type="inferred from homology"/>
<evidence type="ECO:0000313" key="3">
    <source>
        <dbReference type="Proteomes" id="UP001266357"/>
    </source>
</evidence>
<dbReference type="Proteomes" id="UP001266357">
    <property type="component" value="Unassembled WGS sequence"/>
</dbReference>
<keyword evidence="3" id="KW-1185">Reference proteome</keyword>
<dbReference type="RefSeq" id="WP_311581258.1">
    <property type="nucleotide sequence ID" value="NZ_JAVRIF010000005.1"/>
</dbReference>
<dbReference type="EMBL" id="JAVRIF010000005">
    <property type="protein sequence ID" value="MDT0603960.1"/>
    <property type="molecule type" value="Genomic_DNA"/>
</dbReference>
<dbReference type="NCBIfam" id="NF003438">
    <property type="entry name" value="PRK04966.1"/>
    <property type="match status" value="1"/>
</dbReference>
<dbReference type="InterPro" id="IPR010648">
    <property type="entry name" value="UPF0270"/>
</dbReference>